<dbReference type="InterPro" id="IPR045087">
    <property type="entry name" value="Cu-oxidase_fam"/>
</dbReference>
<keyword evidence="10" id="KW-1185">Reference proteome</keyword>
<feature type="domain" description="Plastocyanin-like" evidence="8">
    <location>
        <begin position="112"/>
        <end position="215"/>
    </location>
</feature>
<dbReference type="GO" id="GO:0016491">
    <property type="term" value="F:oxidoreductase activity"/>
    <property type="evidence" value="ECO:0007669"/>
    <property type="project" value="InterPro"/>
</dbReference>
<evidence type="ECO:0000313" key="9">
    <source>
        <dbReference type="EMBL" id="KAJ7020710.1"/>
    </source>
</evidence>
<keyword evidence="5" id="KW-0812">Transmembrane</keyword>
<dbReference type="EMBL" id="JARJCM010000253">
    <property type="protein sequence ID" value="KAJ7020710.1"/>
    <property type="molecule type" value="Genomic_DNA"/>
</dbReference>
<dbReference type="Pfam" id="PF07731">
    <property type="entry name" value="Cu-oxidase_2"/>
    <property type="match status" value="1"/>
</dbReference>
<comment type="similarity">
    <text evidence="1">Belongs to the multicopper oxidase family.</text>
</comment>
<dbReference type="PANTHER" id="PTHR11709">
    <property type="entry name" value="MULTI-COPPER OXIDASE"/>
    <property type="match status" value="1"/>
</dbReference>
<gene>
    <name evidence="9" type="ORF">C8F04DRAFT_1143019</name>
</gene>
<reference evidence="9" key="1">
    <citation type="submission" date="2023-03" db="EMBL/GenBank/DDBJ databases">
        <title>Massive genome expansion in bonnet fungi (Mycena s.s.) driven by repeated elements and novel gene families across ecological guilds.</title>
        <authorList>
            <consortium name="Lawrence Berkeley National Laboratory"/>
            <person name="Harder C.B."/>
            <person name="Miyauchi S."/>
            <person name="Viragh M."/>
            <person name="Kuo A."/>
            <person name="Thoen E."/>
            <person name="Andreopoulos B."/>
            <person name="Lu D."/>
            <person name="Skrede I."/>
            <person name="Drula E."/>
            <person name="Henrissat B."/>
            <person name="Morin E."/>
            <person name="Kohler A."/>
            <person name="Barry K."/>
            <person name="LaButti K."/>
            <person name="Morin E."/>
            <person name="Salamov A."/>
            <person name="Lipzen A."/>
            <person name="Mereny Z."/>
            <person name="Hegedus B."/>
            <person name="Baldrian P."/>
            <person name="Stursova M."/>
            <person name="Weitz H."/>
            <person name="Taylor A."/>
            <person name="Grigoriev I.V."/>
            <person name="Nagy L.G."/>
            <person name="Martin F."/>
            <person name="Kauserud H."/>
        </authorList>
    </citation>
    <scope>NUCLEOTIDE SEQUENCE</scope>
    <source>
        <strain evidence="9">CBHHK200</strain>
    </source>
</reference>
<feature type="domain" description="Plastocyanin-like" evidence="7">
    <location>
        <begin position="525"/>
        <end position="633"/>
    </location>
</feature>
<evidence type="ECO:0000313" key="10">
    <source>
        <dbReference type="Proteomes" id="UP001218188"/>
    </source>
</evidence>
<dbReference type="CDD" id="cd13910">
    <property type="entry name" value="CuRO_3_MCO_like_4"/>
    <property type="match status" value="1"/>
</dbReference>
<evidence type="ECO:0000256" key="4">
    <source>
        <dbReference type="ARBA" id="ARBA00023180"/>
    </source>
</evidence>
<evidence type="ECO:0000256" key="2">
    <source>
        <dbReference type="ARBA" id="ARBA00023008"/>
    </source>
</evidence>
<dbReference type="Pfam" id="PF00394">
    <property type="entry name" value="Cu-oxidase"/>
    <property type="match status" value="1"/>
</dbReference>
<dbReference type="InterPro" id="IPR008972">
    <property type="entry name" value="Cupredoxin"/>
</dbReference>
<dbReference type="AlphaFoldDB" id="A0AAD6S6F5"/>
<dbReference type="Proteomes" id="UP001218188">
    <property type="component" value="Unassembled WGS sequence"/>
</dbReference>
<name>A0AAD6S6F5_9AGAR</name>
<evidence type="ECO:0000259" key="7">
    <source>
        <dbReference type="Pfam" id="PF07731"/>
    </source>
</evidence>
<keyword evidence="2" id="KW-0186">Copper</keyword>
<accession>A0AAD6S6F5</accession>
<dbReference type="InterPro" id="IPR011707">
    <property type="entry name" value="Cu-oxidase-like_N"/>
</dbReference>
<dbReference type="PANTHER" id="PTHR11709:SF414">
    <property type="entry name" value="ADR239WP"/>
    <property type="match status" value="1"/>
</dbReference>
<evidence type="ECO:0000256" key="5">
    <source>
        <dbReference type="SAM" id="Phobius"/>
    </source>
</evidence>
<comment type="caution">
    <text evidence="9">The sequence shown here is derived from an EMBL/GenBank/DDBJ whole genome shotgun (WGS) entry which is preliminary data.</text>
</comment>
<sequence>MRDVWHDADDSEDAVLLHRLDGVQDPSRQRRPRPPSARRRILATGVLVLLVIPLGFLLWIPSWPRKPSTNDRGPPATPDKFRLDPAFDASTPPQIRIYRWTVSEIPGPAPNSTRMVVNGRSPGPLIQVSVHDRILVYVTNGLANEGTSIHWHGLPQPDTPFYDGTGGISQCPIPPGATLLYNFTLGGWTGTTWWHGHTGMQHTDGLYGPLVVHAPDEHTSIKYESEEVITLSDVYGTPANTLLNTYLTSNPVETVPEPVPDSLLLNGRGGGAQDRDGGNADGYFEVMTKPGTSTRLRLINAGSFAPLRLSIDNHVLTIIEVDGTPVVPVRVRDLVLQPAQRYSVLVTATPDLPTHVTPAFWIRARMIDEKFAYENLKMEPEARAVLRYTLPDDYTPTSASELGLPGSVPGPPAGDAGARDWDSLPHFDEWTLRPLSAENDDEDANALRKLEDEIDIEAAKRRERPPMHADADLTIPFTFSIQRTHDQNWRSFINETSWEIPPPGEASLVSDLARVGGGEGNFSVKVWPGDQVIAALEYNRTVDFVITNLDDGDHPFHLHGYAPWLLGVGRGRYKPATGHLDLTSPMRRDTFTVPRRGWAVVRIVTDNPGYWAFHCHIAWHMMGGGLFQIAVPPAPINGNSISSGSTTSVPAAILEQCRMWG</sequence>
<evidence type="ECO:0000256" key="3">
    <source>
        <dbReference type="ARBA" id="ARBA00023157"/>
    </source>
</evidence>
<dbReference type="SUPFAM" id="SSF49503">
    <property type="entry name" value="Cupredoxins"/>
    <property type="match status" value="3"/>
</dbReference>
<evidence type="ECO:0000259" key="6">
    <source>
        <dbReference type="Pfam" id="PF00394"/>
    </source>
</evidence>
<evidence type="ECO:0000259" key="8">
    <source>
        <dbReference type="Pfam" id="PF07732"/>
    </source>
</evidence>
<organism evidence="9 10">
    <name type="scientific">Mycena alexandri</name>
    <dbReference type="NCBI Taxonomy" id="1745969"/>
    <lineage>
        <taxon>Eukaryota</taxon>
        <taxon>Fungi</taxon>
        <taxon>Dikarya</taxon>
        <taxon>Basidiomycota</taxon>
        <taxon>Agaricomycotina</taxon>
        <taxon>Agaricomycetes</taxon>
        <taxon>Agaricomycetidae</taxon>
        <taxon>Agaricales</taxon>
        <taxon>Marasmiineae</taxon>
        <taxon>Mycenaceae</taxon>
        <taxon>Mycena</taxon>
    </lineage>
</organism>
<keyword evidence="5" id="KW-0472">Membrane</keyword>
<keyword evidence="4" id="KW-0325">Glycoprotein</keyword>
<evidence type="ECO:0000256" key="1">
    <source>
        <dbReference type="ARBA" id="ARBA00010609"/>
    </source>
</evidence>
<keyword evidence="3" id="KW-1015">Disulfide bond</keyword>
<protein>
    <submittedName>
        <fullName evidence="9">Multi-copper oxidase</fullName>
    </submittedName>
</protein>
<feature type="transmembrane region" description="Helical" evidence="5">
    <location>
        <begin position="41"/>
        <end position="60"/>
    </location>
</feature>
<dbReference type="Pfam" id="PF07732">
    <property type="entry name" value="Cu-oxidase_3"/>
    <property type="match status" value="1"/>
</dbReference>
<dbReference type="InterPro" id="IPR011706">
    <property type="entry name" value="Cu-oxidase_C"/>
</dbReference>
<dbReference type="GO" id="GO:0005507">
    <property type="term" value="F:copper ion binding"/>
    <property type="evidence" value="ECO:0007669"/>
    <property type="project" value="InterPro"/>
</dbReference>
<feature type="domain" description="Plastocyanin-like" evidence="6">
    <location>
        <begin position="227"/>
        <end position="388"/>
    </location>
</feature>
<dbReference type="Gene3D" id="2.60.40.420">
    <property type="entry name" value="Cupredoxins - blue copper proteins"/>
    <property type="match status" value="3"/>
</dbReference>
<keyword evidence="5" id="KW-1133">Transmembrane helix</keyword>
<dbReference type="InterPro" id="IPR001117">
    <property type="entry name" value="Cu-oxidase_2nd"/>
</dbReference>
<proteinExistence type="inferred from homology"/>